<evidence type="ECO:0000256" key="2">
    <source>
        <dbReference type="ARBA" id="ARBA00007349"/>
    </source>
</evidence>
<dbReference type="EMBL" id="UGOG01000001">
    <property type="protein sequence ID" value="STX63205.1"/>
    <property type="molecule type" value="Genomic_DNA"/>
</dbReference>
<evidence type="ECO:0000313" key="7">
    <source>
        <dbReference type="EMBL" id="KTD31171.1"/>
    </source>
</evidence>
<feature type="transmembrane region" description="Helical" evidence="6">
    <location>
        <begin position="62"/>
        <end position="81"/>
    </location>
</feature>
<dbReference type="Proteomes" id="UP000054985">
    <property type="component" value="Unassembled WGS sequence"/>
</dbReference>
<accession>A0A378JWX0</accession>
<protein>
    <submittedName>
        <fullName evidence="7 8">inner membrane protein YbhI</fullName>
    </submittedName>
</protein>
<evidence type="ECO:0000313" key="10">
    <source>
        <dbReference type="Proteomes" id="UP000254040"/>
    </source>
</evidence>
<proteinExistence type="inferred from homology"/>
<feature type="transmembrane region" description="Helical" evidence="6">
    <location>
        <begin position="288"/>
        <end position="307"/>
    </location>
</feature>
<feature type="transmembrane region" description="Helical" evidence="6">
    <location>
        <begin position="238"/>
        <end position="259"/>
    </location>
</feature>
<dbReference type="GO" id="GO:0022857">
    <property type="term" value="F:transmembrane transporter activity"/>
    <property type="evidence" value="ECO:0007669"/>
    <property type="project" value="InterPro"/>
</dbReference>
<comment type="similarity">
    <text evidence="2">Belongs to the SLC13A/DASS transporter (TC 2.A.47) family. DIT1 subfamily.</text>
</comment>
<reference evidence="8 10" key="2">
    <citation type="submission" date="2018-06" db="EMBL/GenBank/DDBJ databases">
        <authorList>
            <consortium name="Pathogen Informatics"/>
            <person name="Doyle S."/>
        </authorList>
    </citation>
    <scope>NUCLEOTIDE SEQUENCE [LARGE SCALE GENOMIC DNA]</scope>
    <source>
        <strain evidence="8 10">NCTC12239</strain>
    </source>
</reference>
<dbReference type="Proteomes" id="UP000254040">
    <property type="component" value="Unassembled WGS sequence"/>
</dbReference>
<keyword evidence="4 6" id="KW-1133">Transmembrane helix</keyword>
<dbReference type="GO" id="GO:0016020">
    <property type="term" value="C:membrane"/>
    <property type="evidence" value="ECO:0007669"/>
    <property type="project" value="UniProtKB-SubCell"/>
</dbReference>
<feature type="transmembrane region" description="Helical" evidence="6">
    <location>
        <begin position="426"/>
        <end position="449"/>
    </location>
</feature>
<keyword evidence="3 6" id="KW-0812">Transmembrane</keyword>
<dbReference type="STRING" id="39962.Lmor_2778"/>
<keyword evidence="9" id="KW-1185">Reference proteome</keyword>
<feature type="transmembrane region" description="Helical" evidence="6">
    <location>
        <begin position="345"/>
        <end position="369"/>
    </location>
</feature>
<feature type="transmembrane region" description="Helical" evidence="6">
    <location>
        <begin position="34"/>
        <end position="50"/>
    </location>
</feature>
<feature type="transmembrane region" description="Helical" evidence="6">
    <location>
        <begin position="313"/>
        <end position="333"/>
    </location>
</feature>
<feature type="transmembrane region" description="Helical" evidence="6">
    <location>
        <begin position="469"/>
        <end position="491"/>
    </location>
</feature>
<dbReference type="AlphaFoldDB" id="A0A378JWX0"/>
<dbReference type="Pfam" id="PF00939">
    <property type="entry name" value="Na_sulph_symp"/>
    <property type="match status" value="1"/>
</dbReference>
<dbReference type="RefSeq" id="WP_028384913.1">
    <property type="nucleotide sequence ID" value="NZ_CAAAJG010000032.1"/>
</dbReference>
<feature type="transmembrane region" description="Helical" evidence="6">
    <location>
        <begin position="88"/>
        <end position="108"/>
    </location>
</feature>
<evidence type="ECO:0000256" key="5">
    <source>
        <dbReference type="ARBA" id="ARBA00023136"/>
    </source>
</evidence>
<evidence type="ECO:0000256" key="1">
    <source>
        <dbReference type="ARBA" id="ARBA00004141"/>
    </source>
</evidence>
<dbReference type="PANTHER" id="PTHR42826">
    <property type="entry name" value="DICARBOXYLATE TRANSPORTER 2.1, CHLOROPLASTIC"/>
    <property type="match status" value="1"/>
</dbReference>
<dbReference type="OrthoDB" id="8740737at2"/>
<feature type="transmembrane region" description="Helical" evidence="6">
    <location>
        <begin position="155"/>
        <end position="180"/>
    </location>
</feature>
<dbReference type="InterPro" id="IPR030676">
    <property type="entry name" value="CitT-rel"/>
</dbReference>
<evidence type="ECO:0000313" key="9">
    <source>
        <dbReference type="Proteomes" id="UP000054985"/>
    </source>
</evidence>
<sequence length="495" mass="55614">MAIFNFILQGSSALFHQIRPLLNKTLITISKNNVAVLGWLITILCSLIVFDITESYTVSFSYSKFTITLVAAVVMWIFRLVPEYIPSLIILIAAMLLHVAPSTLILSGFNSDSFYFAVSVFAVGALLTKSRLFYRVSLILLIKLPLKQSLLQKCLFFLGALMTPMMSVQSSRVALIAPLLNDIMESSRIRPRSSSANALANSAFNGCILLSTIFLTGKSSNFIIYGLLSEQHQWQGNWLSWLELASFPGLMLITLFFILQSILFKPNNNLNINQYKLKKELCSMGKPTLIEHIAILSFVVFFAGTIISTCFNISGLWTCLSIFIILFITGALTSKELQNKINWGFLFYFGAIIGVMRTIQSLGVDVWLINHFQWLTHLAQSNVACFITLIYAISWIGGLVLGTMIAPAILFTAIIPFALQSPVCNWIVAFVILLATEAWIFPYQSSYFLCFEELLKSNNNFLLKPLLKLNAWFTFLKLFVILASIPFWYTLGVLF</sequence>
<keyword evidence="5 6" id="KW-0472">Membrane</keyword>
<name>A0A378JWX0_9GAMM</name>
<organism evidence="8 10">
    <name type="scientific">Legionella moravica</name>
    <dbReference type="NCBI Taxonomy" id="39962"/>
    <lineage>
        <taxon>Bacteria</taxon>
        <taxon>Pseudomonadati</taxon>
        <taxon>Pseudomonadota</taxon>
        <taxon>Gammaproteobacteria</taxon>
        <taxon>Legionellales</taxon>
        <taxon>Legionellaceae</taxon>
        <taxon>Legionella</taxon>
    </lineage>
</organism>
<evidence type="ECO:0000313" key="8">
    <source>
        <dbReference type="EMBL" id="STX63205.1"/>
    </source>
</evidence>
<evidence type="ECO:0000256" key="3">
    <source>
        <dbReference type="ARBA" id="ARBA00022692"/>
    </source>
</evidence>
<feature type="transmembrane region" description="Helical" evidence="6">
    <location>
        <begin position="114"/>
        <end position="134"/>
    </location>
</feature>
<gene>
    <name evidence="8" type="primary">ybhI_2</name>
    <name evidence="7" type="ORF">Lmor_2778</name>
    <name evidence="8" type="ORF">NCTC12239_02148</name>
</gene>
<reference evidence="7 9" key="1">
    <citation type="submission" date="2015-11" db="EMBL/GenBank/DDBJ databases">
        <title>Genomic analysis of 38 Legionella species identifies large and diverse effector repertoires.</title>
        <authorList>
            <person name="Burstein D."/>
            <person name="Amaro F."/>
            <person name="Zusman T."/>
            <person name="Lifshitz Z."/>
            <person name="Cohen O."/>
            <person name="Gilbert J.A."/>
            <person name="Pupko T."/>
            <person name="Shuman H.A."/>
            <person name="Segal G."/>
        </authorList>
    </citation>
    <scope>NUCLEOTIDE SEQUENCE [LARGE SCALE GENOMIC DNA]</scope>
    <source>
        <strain evidence="7 9">ATCC 43877</strain>
    </source>
</reference>
<dbReference type="InterPro" id="IPR001898">
    <property type="entry name" value="SLC13A/DASS"/>
</dbReference>
<evidence type="ECO:0000256" key="4">
    <source>
        <dbReference type="ARBA" id="ARBA00022989"/>
    </source>
</evidence>
<evidence type="ECO:0000256" key="6">
    <source>
        <dbReference type="SAM" id="Phobius"/>
    </source>
</evidence>
<comment type="subcellular location">
    <subcellularLocation>
        <location evidence="1">Membrane</location>
        <topology evidence="1">Multi-pass membrane protein</topology>
    </subcellularLocation>
</comment>
<dbReference type="EMBL" id="LNYN01000041">
    <property type="protein sequence ID" value="KTD31171.1"/>
    <property type="molecule type" value="Genomic_DNA"/>
</dbReference>
<feature type="transmembrane region" description="Helical" evidence="6">
    <location>
        <begin position="389"/>
        <end position="419"/>
    </location>
</feature>